<evidence type="ECO:0000313" key="1">
    <source>
        <dbReference type="EMBL" id="MVT40125.1"/>
    </source>
</evidence>
<sequence length="268" mass="31193">MKVIRFNLAELRRHLSTIPDIQANTGDLALKAYAALCLTRLQHTLNGLEPLLVSLEQNAAIDYSAGLLIRPMLGDVLSLEYLASYIDVHRNDTDLDAFVDKFCKGYLYDGTYKWIEQFKMDEEKGVLDVEKKALLIGGLRKQFPELFVEKTPEKWEYNNPYKALQAKELYKSIDVQKMDKDKAIVMSKIYYLYNYYSKFEHLSTWTHTLLTTQYIGRIQQIEETSFHMLRHLQTILTFLKLYEPSFDSIQQAVGKSIEVGFNMVPDRH</sequence>
<dbReference type="Proteomes" id="UP000468388">
    <property type="component" value="Unassembled WGS sequence"/>
</dbReference>
<proteinExistence type="predicted"/>
<dbReference type="RefSeq" id="WP_157298755.1">
    <property type="nucleotide sequence ID" value="NZ_BAAAZB010000005.1"/>
</dbReference>
<evidence type="ECO:0000313" key="2">
    <source>
        <dbReference type="Proteomes" id="UP000468388"/>
    </source>
</evidence>
<organism evidence="1 2">
    <name type="scientific">Chitinophaga oryziterrae</name>
    <dbReference type="NCBI Taxonomy" id="1031224"/>
    <lineage>
        <taxon>Bacteria</taxon>
        <taxon>Pseudomonadati</taxon>
        <taxon>Bacteroidota</taxon>
        <taxon>Chitinophagia</taxon>
        <taxon>Chitinophagales</taxon>
        <taxon>Chitinophagaceae</taxon>
        <taxon>Chitinophaga</taxon>
    </lineage>
</organism>
<comment type="caution">
    <text evidence="1">The sequence shown here is derived from an EMBL/GenBank/DDBJ whole genome shotgun (WGS) entry which is preliminary data.</text>
</comment>
<accession>A0A6N8J4E9</accession>
<dbReference type="AlphaFoldDB" id="A0A6N8J4E9"/>
<dbReference type="EMBL" id="WRXO01000001">
    <property type="protein sequence ID" value="MVT40125.1"/>
    <property type="molecule type" value="Genomic_DNA"/>
</dbReference>
<name>A0A6N8J4E9_9BACT</name>
<protein>
    <submittedName>
        <fullName evidence="1">Uncharacterized protein</fullName>
    </submittedName>
</protein>
<reference evidence="1 2" key="1">
    <citation type="submission" date="2019-12" db="EMBL/GenBank/DDBJ databases">
        <title>The draft genomic sequence of strain Chitinophaga oryziterrae JCM 16595.</title>
        <authorList>
            <person name="Zhang X."/>
        </authorList>
    </citation>
    <scope>NUCLEOTIDE SEQUENCE [LARGE SCALE GENOMIC DNA]</scope>
    <source>
        <strain evidence="1 2">JCM 16595</strain>
    </source>
</reference>
<gene>
    <name evidence="1" type="ORF">GO495_05990</name>
</gene>
<keyword evidence="2" id="KW-1185">Reference proteome</keyword>